<dbReference type="InterPro" id="IPR001322">
    <property type="entry name" value="Lamin_tail_dom"/>
</dbReference>
<dbReference type="Proteomes" id="UP000215244">
    <property type="component" value="Chromosome"/>
</dbReference>
<keyword evidence="2" id="KW-1185">Reference proteome</keyword>
<accession>A0A223V7P9</accession>
<name>A0A223V7P9_9FLAO</name>
<reference evidence="1 2" key="1">
    <citation type="submission" date="2017-08" db="EMBL/GenBank/DDBJ databases">
        <title>The complete genome sequence of Maribacter sp. B1, isolated from deep-sea sediment.</title>
        <authorList>
            <person name="Wu Y.-H."/>
            <person name="Cheng H."/>
            <person name="Xu X.-W."/>
        </authorList>
    </citation>
    <scope>NUCLEOTIDE SEQUENCE [LARGE SCALE GENOMIC DNA]</scope>
    <source>
        <strain evidence="1 2">B1</strain>
    </source>
</reference>
<dbReference type="KEGG" id="marb:CJ263_14425"/>
<evidence type="ECO:0000313" key="1">
    <source>
        <dbReference type="EMBL" id="ASV31312.1"/>
    </source>
</evidence>
<proteinExistence type="predicted"/>
<protein>
    <submittedName>
        <fullName evidence="1">Uncharacterized protein</fullName>
    </submittedName>
</protein>
<dbReference type="EMBL" id="CP022957">
    <property type="protein sequence ID" value="ASV31312.1"/>
    <property type="molecule type" value="Genomic_DNA"/>
</dbReference>
<organism evidence="1 2">
    <name type="scientific">Maribacter cobaltidurans</name>
    <dbReference type="NCBI Taxonomy" id="1178778"/>
    <lineage>
        <taxon>Bacteria</taxon>
        <taxon>Pseudomonadati</taxon>
        <taxon>Bacteroidota</taxon>
        <taxon>Flavobacteriia</taxon>
        <taxon>Flavobacteriales</taxon>
        <taxon>Flavobacteriaceae</taxon>
        <taxon>Maribacter</taxon>
    </lineage>
</organism>
<gene>
    <name evidence="1" type="ORF">CJ263_14425</name>
</gene>
<sequence length="2916" mass="293792">MDLNNSNYRVNYKMTKYLSKHKAMDKRILWIFLLLSGITFAQTTVTLEDQCNCEVLQGTAVTAAGSVTPSGADLGDLYVNTNTGTIFFWDGDSWELSSTSDNQQVLDFSYNPATRELTLELEDGGLPISATLPAETLTTLALNGNTLEYRDENNVLTTIPLNVGSLSFNSATRELLYIDETGLPTFITLPAEVLTSITDNFDGTFTYNDENGDPTQINKSSLTDLGTGIYSFDNGNGSPIVFVGTDDQTAQEVSFDNSTSSLTTSTVQEALAELDANISSSELTTTVVEGNGVDVTSLTTGNNTEYTVAVNVGELTGDGNISSTNGTIDITGGNASTLNDVTLDVADDAITNAKIADNAITTTEILDGTIGTSDIADNAIDATKINSDIAGTGLVQNGTTGALEVDGTAITGDGNITSGDLTVGGDANALLGDVTLEIAADAVTTTEILDGTIGTSDIADDAIDATKINSDIAGAGLVQNVTTGALEVDGTAINGDGNITSGDLTVGGDANALLGDVTLEIAADAVTNTEILDGTIGTFDIADDAIDATKINSDIAGAGLVQNVTTGALEVDGTAINGDGNITSGDLTVGGDANALLGDVTLEIAADAVTTTEILDGSVGTVDIADDAVALEKLANGTTSGQVMQWDGANWILIDLGSVTVTENDGVIGNEVTDATDGTLVRSGAGTTISPYTLDVAADGITTNEIAPGAVGSTELSDSAVTLGKLADGSNVGDLIQWNGTSWVYIDPSTLDTDTQYTAGDGLNLDGSNEFTAVASPDAGNASEVRANGIFSTDDQTASEVNITDVGGNFTATDVEGALSELAVGSTDDQNLTGATLDGSNQLQIDIEGGTSATVDLSSLVGTDDQNISGSGFNGATNELTIGIEGGTSETVDLSGLVGTDDQTAAEVAYDNSTSGLTAGDIQAAIDEVAAGSTDDQNLTGATLDGSNQLQIDIEGGTSATVDLSSLVGTDDQTAGEVGVTPAGNITSTDVQSALEELDSDITGSELTTTVSEGNGVDIVSSTVGNNTDYEVTVNIGELTGDGNVTSTNGTIDITGGNASTLNDVTLDVADNAITNAKMADNAITSTEILDGTIGASDIADDAVALEKLANGTTSGQVMQWDGANWTLVDLGSVTVTENDGVIGNELTDATDGTLVRSGAGTTVSPYTLDVAADGITTNEIAPGAVGPTDLADSAVTLGKLADGNTAGDMIQWNGTAWTYIDPSTLIPTTTVSNTSAINTLTTTVNGTTGIGVDIINSNVLSLNGSNELVSTVNGQAATALDLSPAVQANQTTTSVVAGGDISVSSSTVGNNTEYTVTNDAPDQTVTLADGGNGNVTIGGTYPNFTIDVPNNTDDQTASEVNIADAGGNFTATDVEGALSELAAGSTDDQNISGSGFNGATNELTIGIEGGTSETVDLSGLVGTDDQTAAEVAYDNSTSGLTAGDVQSAIDEVAAGSTDDQNLTGATLNGSNQLQIDIEGGTSATVDLSSLVGTDDQTASEVNIADAGGNFTATDVEGALSELAADSTDDQNISGSGFNGATNELTIGIEGGTSETVDLSGLVGTDDQTAGEVTYDNSTSGLTAGDVQGAIDEVVAGSTDDQNLTGATLDGSNQLQIDIEGGTSATVDLSSLVGTDDQNISGSSFNGATNELTIGIEGGTGETVDLSGLVGTDDQNLTGATLDGSNQLQIDIEGGNSATVDLSSLVGTDDQTAGEVTVADVGGNFANTEVEGVLEEIDARIDALVLAGGSDGNDFVTGGSLSGTDLTLNVPNQIDPVIDLSGLQDGTGTDDQNISGSSFNGATNELTIGIEGGTGETVDLSGLVGTDDQNLTGATLDGSNQLQIDIEGGTSATVDLSSLLGTDDQTASEVNITDADGNFTATDVEGALSELAAGSTDNQDISTNGTPGNISIDNGSTINLNVNDADSDATNEIQDLSISGNTLSLSSDATTVDLSGYLDNTDSQTLSVAGNDLSIVGGNTVTLPTATGAETIVNSGTNINVTGSGTSGDPYVVNNTFTEVDGSTTNEVNTNFTVNGTNLEITDSNGTLQVPLADINAGVNTDNQDLTLSGNTLAISGDPNTDVDLSGYLDNTDSQTLSVTGNDLSIAGGNTVTLPTATGAETIVNSGTNINVTGTGTSGDPYVVNNTFTEVDGSITNEIQDLSISGNTLSLSGDATTVDLSGFVNTDSQTLSLSGTDLSITGGNTIDIGSIDTDTDDQTLSLTGNTLAIADGNSVDLSGFVNTDNQQISLSTNTLTLSNGTGTDTTADLSGYLDNTDSQTLSVTGNDLSITGGNTVTLPTANGSETIVNGGGINIVTGSGTSGDPYVVTGTEVDGSVTNEIQDLSLSANTLSLSSDATTVDLSGYLDNTDSQTLSVAGNDLSIVGGNTVTLPTATGAETIVNSGTNINVTGTGTSGDPYVVNNTFTEVDGSITNEIQDLSISGNTLSLSGDATTVDLSGFVNTDSQTLSLSGTDLSVSGGNTIDISSIDTDTDDQTLSLTGNTLAIADGNSVDLSGFVNTDNQDLSLSGNTLSLSGDATTVDLGAYLDNTDSQTLSVTGNDLSIAGGNTVTLPTATGAETIVNSGTNINVTGSGTSGDPYVVNNTFTELDGSTTNEVNTNFTVNGTNLEITDSNGTLQVPLADITSGVNTDSQTLSLTGTDLSITGGNSIDIGSIDTDTDDQTLSLTGNTLAIADGNSVDLSGFVNTDNQDISTNGSAGNISIDNGSTLTLNVNDADSNPNNEIQDLSLSTNTLSLSGDATTVDLSGYLDNTDDQIASEVNSDTPIDVDGDGTNEATVEDVIQAIAPITSKAARVFYPPSIAIDASTPDPGTNRTINLYDQYIAQFGSPVVSSGGTIPTYAANELDYHVTYADPDVFGNGTTVLNMSVSPTGVLTYRIYNTPPDYNALINVVFVVK</sequence>
<evidence type="ECO:0000313" key="2">
    <source>
        <dbReference type="Proteomes" id="UP000215244"/>
    </source>
</evidence>
<dbReference type="PROSITE" id="PS51841">
    <property type="entry name" value="LTD"/>
    <property type="match status" value="1"/>
</dbReference>